<keyword evidence="1" id="KW-0472">Membrane</keyword>
<reference evidence="2 3" key="1">
    <citation type="submission" date="2024-01" db="EMBL/GenBank/DDBJ databases">
        <title>The complete chloroplast genome sequence of Lithospermum erythrorhizon: insights into the phylogenetic relationship among Boraginaceae species and the maternal lineages of purple gromwells.</title>
        <authorList>
            <person name="Okada T."/>
            <person name="Watanabe K."/>
        </authorList>
    </citation>
    <scope>NUCLEOTIDE SEQUENCE [LARGE SCALE GENOMIC DNA]</scope>
</reference>
<evidence type="ECO:0000256" key="1">
    <source>
        <dbReference type="SAM" id="Phobius"/>
    </source>
</evidence>
<keyword evidence="3" id="KW-1185">Reference proteome</keyword>
<proteinExistence type="predicted"/>
<dbReference type="AlphaFoldDB" id="A0AAV3QQ61"/>
<keyword evidence="1" id="KW-1133">Transmembrane helix</keyword>
<feature type="transmembrane region" description="Helical" evidence="1">
    <location>
        <begin position="12"/>
        <end position="33"/>
    </location>
</feature>
<sequence>MTSHISLALSQALTLFYSLGVKELVMIFLTLFVELDPSPFFFGEIFWYSFSVFSVFSFKSVDDIFSNIDYTKKPIFFSIQVNSHPLLQNPKFNLSNREILEEAVAF</sequence>
<protein>
    <submittedName>
        <fullName evidence="2">Uncharacterized protein</fullName>
    </submittedName>
</protein>
<dbReference type="Proteomes" id="UP001454036">
    <property type="component" value="Unassembled WGS sequence"/>
</dbReference>
<evidence type="ECO:0000313" key="2">
    <source>
        <dbReference type="EMBL" id="GAA0165864.1"/>
    </source>
</evidence>
<keyword evidence="1" id="KW-0812">Transmembrane</keyword>
<gene>
    <name evidence="2" type="ORF">LIER_43734</name>
</gene>
<comment type="caution">
    <text evidence="2">The sequence shown here is derived from an EMBL/GenBank/DDBJ whole genome shotgun (WGS) entry which is preliminary data.</text>
</comment>
<evidence type="ECO:0000313" key="3">
    <source>
        <dbReference type="Proteomes" id="UP001454036"/>
    </source>
</evidence>
<name>A0AAV3QQ61_LITER</name>
<organism evidence="2 3">
    <name type="scientific">Lithospermum erythrorhizon</name>
    <name type="common">Purple gromwell</name>
    <name type="synonym">Lithospermum officinale var. erythrorhizon</name>
    <dbReference type="NCBI Taxonomy" id="34254"/>
    <lineage>
        <taxon>Eukaryota</taxon>
        <taxon>Viridiplantae</taxon>
        <taxon>Streptophyta</taxon>
        <taxon>Embryophyta</taxon>
        <taxon>Tracheophyta</taxon>
        <taxon>Spermatophyta</taxon>
        <taxon>Magnoliopsida</taxon>
        <taxon>eudicotyledons</taxon>
        <taxon>Gunneridae</taxon>
        <taxon>Pentapetalae</taxon>
        <taxon>asterids</taxon>
        <taxon>lamiids</taxon>
        <taxon>Boraginales</taxon>
        <taxon>Boraginaceae</taxon>
        <taxon>Boraginoideae</taxon>
        <taxon>Lithospermeae</taxon>
        <taxon>Lithospermum</taxon>
    </lineage>
</organism>
<dbReference type="EMBL" id="BAABME010038147">
    <property type="protein sequence ID" value="GAA0165864.1"/>
    <property type="molecule type" value="Genomic_DNA"/>
</dbReference>
<accession>A0AAV3QQ61</accession>
<feature type="transmembrane region" description="Helical" evidence="1">
    <location>
        <begin position="39"/>
        <end position="58"/>
    </location>
</feature>